<accession>A0A0E0P2L6</accession>
<feature type="compositionally biased region" description="Low complexity" evidence="1">
    <location>
        <begin position="27"/>
        <end position="42"/>
    </location>
</feature>
<keyword evidence="4" id="KW-1185">Reference proteome</keyword>
<name>A0A0E0P2L6_ORYRU</name>
<feature type="signal peptide" evidence="2">
    <location>
        <begin position="1"/>
        <end position="21"/>
    </location>
</feature>
<proteinExistence type="predicted"/>
<protein>
    <submittedName>
        <fullName evidence="3">Uncharacterized protein</fullName>
    </submittedName>
</protein>
<evidence type="ECO:0000313" key="3">
    <source>
        <dbReference type="EnsemblPlants" id="ORUFI03G39150.1"/>
    </source>
</evidence>
<dbReference type="Proteomes" id="UP000008022">
    <property type="component" value="Unassembled WGS sequence"/>
</dbReference>
<dbReference type="HOGENOM" id="CLU_1716232_0_0_1"/>
<evidence type="ECO:0000256" key="2">
    <source>
        <dbReference type="SAM" id="SignalP"/>
    </source>
</evidence>
<organism evidence="3 4">
    <name type="scientific">Oryza rufipogon</name>
    <name type="common">Brownbeard rice</name>
    <name type="synonym">Asian wild rice</name>
    <dbReference type="NCBI Taxonomy" id="4529"/>
    <lineage>
        <taxon>Eukaryota</taxon>
        <taxon>Viridiplantae</taxon>
        <taxon>Streptophyta</taxon>
        <taxon>Embryophyta</taxon>
        <taxon>Tracheophyta</taxon>
        <taxon>Spermatophyta</taxon>
        <taxon>Magnoliopsida</taxon>
        <taxon>Liliopsida</taxon>
        <taxon>Poales</taxon>
        <taxon>Poaceae</taxon>
        <taxon>BOP clade</taxon>
        <taxon>Oryzoideae</taxon>
        <taxon>Oryzeae</taxon>
        <taxon>Oryzinae</taxon>
        <taxon>Oryza</taxon>
    </lineage>
</organism>
<reference evidence="3" key="2">
    <citation type="submission" date="2015-06" db="UniProtKB">
        <authorList>
            <consortium name="EnsemblPlants"/>
        </authorList>
    </citation>
    <scope>IDENTIFICATION</scope>
</reference>
<sequence>MRHVTFFAAVLVAIFLTSGGGRMSSTAARPTAVGGAGAPPAAGGRGRHWRPSLQSISEHLRQQRRRPVPSHSRRWPLARAVHVAAIKSLKVKSRIKDQDITIHKAEPMERFSWAMGFFGPYGAGGRGDGDSRAREAMANGSDASWEPKATAGT</sequence>
<evidence type="ECO:0000313" key="4">
    <source>
        <dbReference type="Proteomes" id="UP000008022"/>
    </source>
</evidence>
<dbReference type="AlphaFoldDB" id="A0A0E0P2L6"/>
<keyword evidence="2" id="KW-0732">Signal</keyword>
<feature type="region of interest" description="Disordered" evidence="1">
    <location>
        <begin position="22"/>
        <end position="49"/>
    </location>
</feature>
<evidence type="ECO:0000256" key="1">
    <source>
        <dbReference type="SAM" id="MobiDB-lite"/>
    </source>
</evidence>
<reference evidence="4" key="1">
    <citation type="submission" date="2013-06" db="EMBL/GenBank/DDBJ databases">
        <authorList>
            <person name="Zhao Q."/>
        </authorList>
    </citation>
    <scope>NUCLEOTIDE SEQUENCE</scope>
    <source>
        <strain evidence="4">cv. W1943</strain>
    </source>
</reference>
<feature type="chain" id="PRO_5002369626" evidence="2">
    <location>
        <begin position="22"/>
        <end position="153"/>
    </location>
</feature>
<dbReference type="Gramene" id="ORUFI03G39150.1">
    <property type="protein sequence ID" value="ORUFI03G39150.1"/>
    <property type="gene ID" value="ORUFI03G39150"/>
</dbReference>
<feature type="region of interest" description="Disordered" evidence="1">
    <location>
        <begin position="125"/>
        <end position="153"/>
    </location>
</feature>
<dbReference type="EnsemblPlants" id="ORUFI03G39150.1">
    <property type="protein sequence ID" value="ORUFI03G39150.1"/>
    <property type="gene ID" value="ORUFI03G39150"/>
</dbReference>